<keyword evidence="4" id="KW-0677">Repeat</keyword>
<feature type="compositionally biased region" description="Polar residues" evidence="6">
    <location>
        <begin position="264"/>
        <end position="273"/>
    </location>
</feature>
<reference evidence="10 14" key="1">
    <citation type="submission" date="2018-08" db="EMBL/GenBank/DDBJ databases">
        <title>Draft genome of Streptococcus sp .nov. Z2.</title>
        <authorList>
            <person name="Tian Z."/>
        </authorList>
    </citation>
    <scope>NUCLEOTIDE SEQUENCE [LARGE SCALE GENOMIC DNA]</scope>
    <source>
        <strain evidence="10 14">Z2</strain>
    </source>
</reference>
<organism evidence="11 13">
    <name type="scientific">Streptococcus chenjunshii</name>
    <dbReference type="NCBI Taxonomy" id="2173853"/>
    <lineage>
        <taxon>Bacteria</taxon>
        <taxon>Bacillati</taxon>
        <taxon>Bacillota</taxon>
        <taxon>Bacilli</taxon>
        <taxon>Lactobacillales</taxon>
        <taxon>Streptococcaceae</taxon>
        <taxon>Streptococcus</taxon>
    </lineage>
</organism>
<dbReference type="EMBL" id="QVQY01000001">
    <property type="protein sequence ID" value="RFU51929.1"/>
    <property type="molecule type" value="Genomic_DNA"/>
</dbReference>
<dbReference type="InterPro" id="IPR019931">
    <property type="entry name" value="LPXTG_anchor"/>
</dbReference>
<feature type="compositionally biased region" description="Polar residues" evidence="6">
    <location>
        <begin position="539"/>
        <end position="553"/>
    </location>
</feature>
<feature type="region of interest" description="Disordered" evidence="6">
    <location>
        <begin position="491"/>
        <end position="593"/>
    </location>
</feature>
<evidence type="ECO:0000256" key="2">
    <source>
        <dbReference type="ARBA" id="ARBA00022525"/>
    </source>
</evidence>
<feature type="compositionally biased region" description="Polar residues" evidence="6">
    <location>
        <begin position="100"/>
        <end position="115"/>
    </location>
</feature>
<evidence type="ECO:0000313" key="9">
    <source>
        <dbReference type="EMBL" id="AXQ78607.1"/>
    </source>
</evidence>
<feature type="region of interest" description="Disordered" evidence="6">
    <location>
        <begin position="97"/>
        <end position="162"/>
    </location>
</feature>
<feature type="compositionally biased region" description="Polar residues" evidence="6">
    <location>
        <begin position="505"/>
        <end position="519"/>
    </location>
</feature>
<reference evidence="9" key="4">
    <citation type="journal article" date="2019" name="Int. J. Syst. Evol. Microbiol.">
        <title>Streptococcus chenjunshii sp. nov. isolated from feces of Tibetan antelopes.</title>
        <authorList>
            <person name="Tian Z."/>
            <person name="Lu S."/>
            <person name="Jin D."/>
            <person name="Yang J."/>
            <person name="Pu J."/>
            <person name="Lai X.H."/>
            <person name="Bai X.N."/>
            <person name="Wu X.M."/>
            <person name="Li J."/>
            <person name="Wang S."/>
            <person name="Xu J."/>
        </authorList>
    </citation>
    <scope>NUCLEOTIDE SEQUENCE</scope>
    <source>
        <strain evidence="9">Z15</strain>
    </source>
</reference>
<evidence type="ECO:0000256" key="1">
    <source>
        <dbReference type="ARBA" id="ARBA00022512"/>
    </source>
</evidence>
<feature type="domain" description="Gram-positive cocci surface proteins LPxTG" evidence="8">
    <location>
        <begin position="585"/>
        <end position="619"/>
    </location>
</feature>
<dbReference type="Proteomes" id="UP000262901">
    <property type="component" value="Unassembled WGS sequence"/>
</dbReference>
<evidence type="ECO:0000313" key="10">
    <source>
        <dbReference type="EMBL" id="RFU51929.1"/>
    </source>
</evidence>
<protein>
    <recommendedName>
        <fullName evidence="8">Gram-positive cocci surface proteins LPxTG domain-containing protein</fullName>
    </recommendedName>
</protein>
<keyword evidence="1" id="KW-0134">Cell wall</keyword>
<keyword evidence="5" id="KW-0572">Peptidoglycan-anchor</keyword>
<dbReference type="EMBL" id="QVQZ01000001">
    <property type="protein sequence ID" value="RFU54121.1"/>
    <property type="molecule type" value="Genomic_DNA"/>
</dbReference>
<gene>
    <name evidence="9" type="ORF">DDV21_005695</name>
    <name evidence="10" type="ORF">DDV22_00350</name>
    <name evidence="11" type="ORF">DDV23_00905</name>
</gene>
<evidence type="ECO:0000313" key="12">
    <source>
        <dbReference type="Proteomes" id="UP000246115"/>
    </source>
</evidence>
<name>A0A372KPB9_9STRE</name>
<dbReference type="AlphaFoldDB" id="A0A372KPB9"/>
<reference evidence="12" key="3">
    <citation type="submission" date="2018-08" db="EMBL/GenBank/DDBJ databases">
        <title>Streptococcus chenjunshii sp. nov., isolated from stools sample of the Tibetan antelope in the Qinghai-Tibet plateau, China.</title>
        <authorList>
            <person name="Tian Z."/>
        </authorList>
    </citation>
    <scope>NUCLEOTIDE SEQUENCE [LARGE SCALE GENOMIC DNA]</scope>
    <source>
        <strain evidence="12">Z15</strain>
    </source>
</reference>
<dbReference type="Proteomes" id="UP000264056">
    <property type="component" value="Unassembled WGS sequence"/>
</dbReference>
<dbReference type="KEGG" id="schj:DDV21_005695"/>
<feature type="region of interest" description="Disordered" evidence="6">
    <location>
        <begin position="65"/>
        <end position="84"/>
    </location>
</feature>
<sequence length="619" mass="67774">MKQVNKASKILIRSGLLLSTTVLLPYVTVKAEEVAQPLGVEVTSNAIDNSAREVNVLGKEEVITKEEEKDSIPTEPQIDSLTYESQNEVNAVNDIEDGASLSQDSPPVDIQSTPTDEAATLKPEENLNGELSSETEENQEEEKNPRVELTNDSVSVTPPPTTTKFVVTYTPKSELEGMKELSLLLENGKWRRSSADDGKVNIDHETGKATILFDDIQDGGFVIATAFSGENGVDFLGTVTQRIKYIVETENPKTETPRPKEETPQNSNPNTDTPKQEVPSPKTDSPNLAPEAELGYVYIQYFSFENGKVELLQGKTELGRTVEGQEVLQGDIGTNYNTKAVRPQSITDANGAKWILSEESTDGQEEGVFGTEIPSVTYYYTRYSEVGSVEIWYVDETGTVLKTETAAENQAVNEEYDVSGKKQAEITVGNKVYILVKGGEYPIGTVGEDGNLIRSNQPDFIGVDPIKGKILPGVRTVAFVYQLVGELSDPQLDVPKQESPLSEPETPQTKTPKQESPSLRSERPQAGTPKQEIPVPKLGNSQAGMPKQETLSSESEKKQVGTPKQKLPSAKLEKSLHVSQKDKKLPDTGEKESRTGIIGSFLFILLAAGMRLIKKVRKE</sequence>
<evidence type="ECO:0000256" key="5">
    <source>
        <dbReference type="ARBA" id="ARBA00023088"/>
    </source>
</evidence>
<evidence type="ECO:0000313" key="11">
    <source>
        <dbReference type="EMBL" id="RFU54121.1"/>
    </source>
</evidence>
<feature type="compositionally biased region" description="Basic and acidic residues" evidence="6">
    <location>
        <begin position="571"/>
        <end position="593"/>
    </location>
</feature>
<evidence type="ECO:0000313" key="14">
    <source>
        <dbReference type="Proteomes" id="UP000264056"/>
    </source>
</evidence>
<evidence type="ECO:0000256" key="4">
    <source>
        <dbReference type="ARBA" id="ARBA00022737"/>
    </source>
</evidence>
<evidence type="ECO:0000313" key="13">
    <source>
        <dbReference type="Proteomes" id="UP000262901"/>
    </source>
</evidence>
<keyword evidence="7" id="KW-0812">Transmembrane</keyword>
<feature type="compositionally biased region" description="Basic and acidic residues" evidence="6">
    <location>
        <begin position="248"/>
        <end position="263"/>
    </location>
</feature>
<keyword evidence="2" id="KW-0964">Secreted</keyword>
<dbReference type="InterPro" id="IPR009459">
    <property type="entry name" value="MucBP_dom"/>
</dbReference>
<reference evidence="11 13" key="2">
    <citation type="submission" date="2018-08" db="EMBL/GenBank/DDBJ databases">
        <title>Draft genome of Streptococcus sp. nov. Z1.</title>
        <authorList>
            <person name="Tian Z."/>
        </authorList>
    </citation>
    <scope>NUCLEOTIDE SEQUENCE [LARGE SCALE GENOMIC DNA]</scope>
    <source>
        <strain evidence="11">Z1</strain>
        <strain evidence="13">Z1(2018)</strain>
    </source>
</reference>
<evidence type="ECO:0000256" key="3">
    <source>
        <dbReference type="ARBA" id="ARBA00022729"/>
    </source>
</evidence>
<keyword evidence="7" id="KW-1133">Transmembrane helix</keyword>
<dbReference type="RefSeq" id="WP_116877217.1">
    <property type="nucleotide sequence ID" value="NZ_CP031733.1"/>
</dbReference>
<keyword evidence="7" id="KW-0472">Membrane</keyword>
<accession>A0A372KPB9</accession>
<evidence type="ECO:0000256" key="7">
    <source>
        <dbReference type="SAM" id="Phobius"/>
    </source>
</evidence>
<dbReference type="OrthoDB" id="2203474at2"/>
<keyword evidence="3" id="KW-0732">Signal</keyword>
<feature type="region of interest" description="Disordered" evidence="6">
    <location>
        <begin position="248"/>
        <end position="289"/>
    </location>
</feature>
<feature type="transmembrane region" description="Helical" evidence="7">
    <location>
        <begin position="595"/>
        <end position="613"/>
    </location>
</feature>
<dbReference type="Pfam" id="PF06458">
    <property type="entry name" value="MucBP"/>
    <property type="match status" value="2"/>
</dbReference>
<accession>A0A346NC62</accession>
<proteinExistence type="predicted"/>
<evidence type="ECO:0000259" key="8">
    <source>
        <dbReference type="PROSITE" id="PS50847"/>
    </source>
</evidence>
<dbReference type="Proteomes" id="UP000246115">
    <property type="component" value="Chromosome"/>
</dbReference>
<dbReference type="PROSITE" id="PS50847">
    <property type="entry name" value="GRAM_POS_ANCHORING"/>
    <property type="match status" value="1"/>
</dbReference>
<keyword evidence="14" id="KW-1185">Reference proteome</keyword>
<dbReference type="EMBL" id="CP031733">
    <property type="protein sequence ID" value="AXQ78607.1"/>
    <property type="molecule type" value="Genomic_DNA"/>
</dbReference>
<evidence type="ECO:0000256" key="6">
    <source>
        <dbReference type="SAM" id="MobiDB-lite"/>
    </source>
</evidence>